<evidence type="ECO:0000313" key="2">
    <source>
        <dbReference type="Proteomes" id="UP000000582"/>
    </source>
</evidence>
<evidence type="ECO:0000313" key="1">
    <source>
        <dbReference type="EMBL" id="BAB98574.1"/>
    </source>
</evidence>
<dbReference type="KEGG" id="cgl:Cgl1181"/>
<dbReference type="Proteomes" id="UP000000582">
    <property type="component" value="Chromosome"/>
</dbReference>
<gene>
    <name evidence="1" type="ordered locus">Cgl1181</name>
</gene>
<dbReference type="KEGG" id="cgb:cg1335"/>
<proteinExistence type="predicted"/>
<name>Q8NR74_CORGL</name>
<dbReference type="EMBL" id="BA000036">
    <property type="protein sequence ID" value="BAB98574.1"/>
    <property type="molecule type" value="Genomic_DNA"/>
</dbReference>
<dbReference type="AlphaFoldDB" id="Q8NR74"/>
<dbReference type="GeneID" id="1019164"/>
<accession>Q6M5Z4</accession>
<dbReference type="PATRIC" id="fig|196627.13.peg.1160"/>
<accession>Q8NR74</accession>
<organism evidence="1 2">
    <name type="scientific">Corynebacterium glutamicum (strain ATCC 13032 / DSM 20300 / JCM 1318 / BCRC 11384 / CCUG 27702 / LMG 3730 / NBRC 12168 / NCIMB 10025 / NRRL B-2784 / 534)</name>
    <dbReference type="NCBI Taxonomy" id="196627"/>
    <lineage>
        <taxon>Bacteria</taxon>
        <taxon>Bacillati</taxon>
        <taxon>Actinomycetota</taxon>
        <taxon>Actinomycetes</taxon>
        <taxon>Mycobacteriales</taxon>
        <taxon>Corynebacteriaceae</taxon>
        <taxon>Corynebacterium</taxon>
    </lineage>
</organism>
<dbReference type="STRING" id="196627.cg1335"/>
<dbReference type="HOGENOM" id="CLU_1164324_0_0_11"/>
<sequence>MNHSDDDRMQKWFQIRRELGKEIVKQLQKDLPAVASDIGSMVYSSDQVPLGNATLTAYGDIGNRVASAATSARYNVEELLDAIENARFAIWVPNYDNSYYLSGEEGADEFQTYLIKDASRFLESSGNTPPENPQYSDSKLTFASELLPFYTAFNNSTYPLLHACVQGEPTEVDLYFYELEQAELKEKETAQLSSGSSFGSS</sequence>
<keyword evidence="2" id="KW-1185">Reference proteome</keyword>
<protein>
    <submittedName>
        <fullName evidence="1">Uncharacterized protein</fullName>
    </submittedName>
</protein>
<dbReference type="RefSeq" id="WP_011014181.1">
    <property type="nucleotide sequence ID" value="NC_003450.3"/>
</dbReference>
<reference evidence="2" key="1">
    <citation type="journal article" date="2003" name="Appl. Microbiol. Biotechnol.">
        <title>The Corynebacterium glutamicum genome: features and impacts on biotechnological processes.</title>
        <authorList>
            <person name="Ikeda M."/>
            <person name="Nakagawa S."/>
        </authorList>
    </citation>
    <scope>NUCLEOTIDE SEQUENCE [LARGE SCALE GENOMIC DNA]</scope>
    <source>
        <strain evidence="2">ATCC 13032 / DSM 20300 / BCRC 11384 / JCM 1318 / LMG 3730 / NCIMB 10025</strain>
    </source>
</reference>
<dbReference type="BioCyc" id="CORYNE:G18NG-10754-MONOMER"/>